<sequence>MDLVDFARNSLIVLHFVGLAALLGGFLTQMKAMRGGLAKVVPAMVHGAWTTFITGLLLVGLAEYRIAMGADFEIDHMKIGVKSIVALVILVLVMVNRKKDSVKTPVFGAIGALTLTNVILAVFW</sequence>
<protein>
    <submittedName>
        <fullName evidence="3">Unannotated protein</fullName>
    </submittedName>
</protein>
<reference evidence="3" key="1">
    <citation type="submission" date="2020-05" db="EMBL/GenBank/DDBJ databases">
        <authorList>
            <person name="Chiriac C."/>
            <person name="Salcher M."/>
            <person name="Ghai R."/>
            <person name="Kavagutti S V."/>
        </authorList>
    </citation>
    <scope>NUCLEOTIDE SEQUENCE</scope>
</reference>
<keyword evidence="1" id="KW-0812">Transmembrane</keyword>
<evidence type="ECO:0000313" key="3">
    <source>
        <dbReference type="EMBL" id="CAB4572654.1"/>
    </source>
</evidence>
<keyword evidence="1" id="KW-0472">Membrane</keyword>
<keyword evidence="1" id="KW-1133">Transmembrane helix</keyword>
<accession>A0A6J6EBJ9</accession>
<dbReference type="AlphaFoldDB" id="A0A6J6EBJ9"/>
<dbReference type="EMBL" id="CAEZTO010000011">
    <property type="protein sequence ID" value="CAB4572654.1"/>
    <property type="molecule type" value="Genomic_DNA"/>
</dbReference>
<proteinExistence type="predicted"/>
<dbReference type="EMBL" id="CAEZST010000003">
    <property type="protein sequence ID" value="CAB4541750.1"/>
    <property type="molecule type" value="Genomic_DNA"/>
</dbReference>
<feature type="transmembrane region" description="Helical" evidence="1">
    <location>
        <begin position="107"/>
        <end position="123"/>
    </location>
</feature>
<gene>
    <name evidence="2" type="ORF">UFOPK1503_00300</name>
    <name evidence="3" type="ORF">UFOPK1693_00824</name>
</gene>
<evidence type="ECO:0000256" key="1">
    <source>
        <dbReference type="SAM" id="Phobius"/>
    </source>
</evidence>
<organism evidence="3">
    <name type="scientific">freshwater metagenome</name>
    <dbReference type="NCBI Taxonomy" id="449393"/>
    <lineage>
        <taxon>unclassified sequences</taxon>
        <taxon>metagenomes</taxon>
        <taxon>ecological metagenomes</taxon>
    </lineage>
</organism>
<feature type="transmembrane region" description="Helical" evidence="1">
    <location>
        <begin position="79"/>
        <end position="95"/>
    </location>
</feature>
<feature type="transmembrane region" description="Helical" evidence="1">
    <location>
        <begin position="6"/>
        <end position="28"/>
    </location>
</feature>
<name>A0A6J6EBJ9_9ZZZZ</name>
<evidence type="ECO:0000313" key="2">
    <source>
        <dbReference type="EMBL" id="CAB4541750.1"/>
    </source>
</evidence>
<feature type="transmembrane region" description="Helical" evidence="1">
    <location>
        <begin position="40"/>
        <end position="59"/>
    </location>
</feature>